<reference evidence="1 2" key="1">
    <citation type="submission" date="2018-06" db="EMBL/GenBank/DDBJ databases">
        <title>The Genome of Cuscuta australis (Dodder) Provides Insight into the Evolution of Plant Parasitism.</title>
        <authorList>
            <person name="Liu H."/>
        </authorList>
    </citation>
    <scope>NUCLEOTIDE SEQUENCE [LARGE SCALE GENOMIC DNA]</scope>
    <source>
        <strain evidence="2">cv. Yunnan</strain>
        <tissue evidence="1">Vines</tissue>
    </source>
</reference>
<sequence>MPAFNHSDSGPEKTSVWHQLSYMGPWLSPETYTIWAGHGGLQAKKARPVILPITVKNHIMGKLNTSLLLHVCVIGFTKSPPS</sequence>
<evidence type="ECO:0000313" key="1">
    <source>
        <dbReference type="EMBL" id="RAL44273.1"/>
    </source>
</evidence>
<protein>
    <submittedName>
        <fullName evidence="1">Uncharacterized protein</fullName>
    </submittedName>
</protein>
<dbReference type="EMBL" id="NQVE01000146">
    <property type="protein sequence ID" value="RAL44273.1"/>
    <property type="molecule type" value="Genomic_DNA"/>
</dbReference>
<evidence type="ECO:0000313" key="2">
    <source>
        <dbReference type="Proteomes" id="UP000249390"/>
    </source>
</evidence>
<dbReference type="AlphaFoldDB" id="A0A328DJK3"/>
<name>A0A328DJK3_9ASTE</name>
<proteinExistence type="predicted"/>
<gene>
    <name evidence="1" type="ORF">DM860_015633</name>
</gene>
<accession>A0A328DJK3</accession>
<comment type="caution">
    <text evidence="1">The sequence shown here is derived from an EMBL/GenBank/DDBJ whole genome shotgun (WGS) entry which is preliminary data.</text>
</comment>
<organism evidence="1 2">
    <name type="scientific">Cuscuta australis</name>
    <dbReference type="NCBI Taxonomy" id="267555"/>
    <lineage>
        <taxon>Eukaryota</taxon>
        <taxon>Viridiplantae</taxon>
        <taxon>Streptophyta</taxon>
        <taxon>Embryophyta</taxon>
        <taxon>Tracheophyta</taxon>
        <taxon>Spermatophyta</taxon>
        <taxon>Magnoliopsida</taxon>
        <taxon>eudicotyledons</taxon>
        <taxon>Gunneridae</taxon>
        <taxon>Pentapetalae</taxon>
        <taxon>asterids</taxon>
        <taxon>lamiids</taxon>
        <taxon>Solanales</taxon>
        <taxon>Convolvulaceae</taxon>
        <taxon>Cuscuteae</taxon>
        <taxon>Cuscuta</taxon>
        <taxon>Cuscuta subgen. Grammica</taxon>
        <taxon>Cuscuta sect. Cleistogrammica</taxon>
    </lineage>
</organism>
<dbReference type="Proteomes" id="UP000249390">
    <property type="component" value="Unassembled WGS sequence"/>
</dbReference>
<keyword evidence="2" id="KW-1185">Reference proteome</keyword>